<proteinExistence type="predicted"/>
<dbReference type="GeneID" id="7452962"/>
<name>B8CAY0_THAPS</name>
<dbReference type="KEGG" id="tps:THAPSDRAFT_9303"/>
<accession>B8CAY0</accession>
<dbReference type="RefSeq" id="XP_002293484.1">
    <property type="nucleotide sequence ID" value="XM_002293448.1"/>
</dbReference>
<feature type="region of interest" description="Disordered" evidence="1">
    <location>
        <begin position="1"/>
        <end position="45"/>
    </location>
</feature>
<evidence type="ECO:0000313" key="3">
    <source>
        <dbReference type="Proteomes" id="UP000001449"/>
    </source>
</evidence>
<gene>
    <name evidence="2" type="ORF">THAPSDRAFT_9303</name>
</gene>
<reference evidence="2 3" key="2">
    <citation type="journal article" date="2008" name="Nature">
        <title>The Phaeodactylum genome reveals the evolutionary history of diatom genomes.</title>
        <authorList>
            <person name="Bowler C."/>
            <person name="Allen A.E."/>
            <person name="Badger J.H."/>
            <person name="Grimwood J."/>
            <person name="Jabbari K."/>
            <person name="Kuo A."/>
            <person name="Maheswari U."/>
            <person name="Martens C."/>
            <person name="Maumus F."/>
            <person name="Otillar R.P."/>
            <person name="Rayko E."/>
            <person name="Salamov A."/>
            <person name="Vandepoele K."/>
            <person name="Beszteri B."/>
            <person name="Gruber A."/>
            <person name="Heijde M."/>
            <person name="Katinka M."/>
            <person name="Mock T."/>
            <person name="Valentin K."/>
            <person name="Verret F."/>
            <person name="Berges J.A."/>
            <person name="Brownlee C."/>
            <person name="Cadoret J.P."/>
            <person name="Chiovitti A."/>
            <person name="Choi C.J."/>
            <person name="Coesel S."/>
            <person name="De Martino A."/>
            <person name="Detter J.C."/>
            <person name="Durkin C."/>
            <person name="Falciatore A."/>
            <person name="Fournet J."/>
            <person name="Haruta M."/>
            <person name="Huysman M.J."/>
            <person name="Jenkins B.D."/>
            <person name="Jiroutova K."/>
            <person name="Jorgensen R.E."/>
            <person name="Joubert Y."/>
            <person name="Kaplan A."/>
            <person name="Kroger N."/>
            <person name="Kroth P.G."/>
            <person name="La Roche J."/>
            <person name="Lindquist E."/>
            <person name="Lommer M."/>
            <person name="Martin-Jezequel V."/>
            <person name="Lopez P.J."/>
            <person name="Lucas S."/>
            <person name="Mangogna M."/>
            <person name="McGinnis K."/>
            <person name="Medlin L.K."/>
            <person name="Montsant A."/>
            <person name="Oudot-Le Secq M.P."/>
            <person name="Napoli C."/>
            <person name="Obornik M."/>
            <person name="Parker M.S."/>
            <person name="Petit J.L."/>
            <person name="Porcel B.M."/>
            <person name="Poulsen N."/>
            <person name="Robison M."/>
            <person name="Rychlewski L."/>
            <person name="Rynearson T.A."/>
            <person name="Schmutz J."/>
            <person name="Shapiro H."/>
            <person name="Siaut M."/>
            <person name="Stanley M."/>
            <person name="Sussman M.R."/>
            <person name="Taylor A.R."/>
            <person name="Vardi A."/>
            <person name="von Dassow P."/>
            <person name="Vyverman W."/>
            <person name="Willis A."/>
            <person name="Wyrwicz L.S."/>
            <person name="Rokhsar D.S."/>
            <person name="Weissenbach J."/>
            <person name="Armbrust E.V."/>
            <person name="Green B.R."/>
            <person name="Van de Peer Y."/>
            <person name="Grigoriev I.V."/>
        </authorList>
    </citation>
    <scope>NUCLEOTIDE SEQUENCE [LARGE SCALE GENOMIC DNA]</scope>
    <source>
        <strain evidence="2 3">CCMP1335</strain>
    </source>
</reference>
<dbReference type="EMBL" id="CM000648">
    <property type="protein sequence ID" value="EED89220.1"/>
    <property type="molecule type" value="Genomic_DNA"/>
</dbReference>
<sequence>MSSFDQTARYAEGASSPELNANGANDGAKPSYNARRSSASKKPRDEHLRSCFTITELPQTSQVNITCNYCTSFNKTNKKFNPTKARTHLITKCNGADEELKKILAEGTQEYRRYKRSLEGGDGTISSSGGSGTAFPPGVLPRFTFSPSKYPRKHTVFSAATEKKAALAYKAQLERQKEAHYMEMWKETREQIKKLRGELRDAMDDDVDGEVVEELERDIRGLLRKKSQFGKLLGIEVEEGEDGGMGGDTASLMLTVEK</sequence>
<protein>
    <recommendedName>
        <fullName evidence="4">BED-type domain-containing protein</fullName>
    </recommendedName>
</protein>
<dbReference type="HOGENOM" id="CLU_1079606_0_0_1"/>
<dbReference type="InParanoid" id="B8CAY0"/>
<evidence type="ECO:0000313" key="2">
    <source>
        <dbReference type="EMBL" id="EED89220.1"/>
    </source>
</evidence>
<reference evidence="2 3" key="1">
    <citation type="journal article" date="2004" name="Science">
        <title>The genome of the diatom Thalassiosira pseudonana: ecology, evolution, and metabolism.</title>
        <authorList>
            <person name="Armbrust E.V."/>
            <person name="Berges J.A."/>
            <person name="Bowler C."/>
            <person name="Green B.R."/>
            <person name="Martinez D."/>
            <person name="Putnam N.H."/>
            <person name="Zhou S."/>
            <person name="Allen A.E."/>
            <person name="Apt K.E."/>
            <person name="Bechner M."/>
            <person name="Brzezinski M.A."/>
            <person name="Chaal B.K."/>
            <person name="Chiovitti A."/>
            <person name="Davis A.K."/>
            <person name="Demarest M.S."/>
            <person name="Detter J.C."/>
            <person name="Glavina T."/>
            <person name="Goodstein D."/>
            <person name="Hadi M.Z."/>
            <person name="Hellsten U."/>
            <person name="Hildebrand M."/>
            <person name="Jenkins B.D."/>
            <person name="Jurka J."/>
            <person name="Kapitonov V.V."/>
            <person name="Kroger N."/>
            <person name="Lau W.W."/>
            <person name="Lane T.W."/>
            <person name="Larimer F.W."/>
            <person name="Lippmeier J.C."/>
            <person name="Lucas S."/>
            <person name="Medina M."/>
            <person name="Montsant A."/>
            <person name="Obornik M."/>
            <person name="Parker M.S."/>
            <person name="Palenik B."/>
            <person name="Pazour G.J."/>
            <person name="Richardson P.M."/>
            <person name="Rynearson T.A."/>
            <person name="Saito M.A."/>
            <person name="Schwartz D.C."/>
            <person name="Thamatrakoln K."/>
            <person name="Valentin K."/>
            <person name="Vardi A."/>
            <person name="Wilkerson F.P."/>
            <person name="Rokhsar D.S."/>
        </authorList>
    </citation>
    <scope>NUCLEOTIDE SEQUENCE [LARGE SCALE GENOMIC DNA]</scope>
    <source>
        <strain evidence="2 3">CCMP1335</strain>
    </source>
</reference>
<evidence type="ECO:0008006" key="4">
    <source>
        <dbReference type="Google" id="ProtNLM"/>
    </source>
</evidence>
<keyword evidence="3" id="KW-1185">Reference proteome</keyword>
<evidence type="ECO:0000256" key="1">
    <source>
        <dbReference type="SAM" id="MobiDB-lite"/>
    </source>
</evidence>
<dbReference type="Proteomes" id="UP000001449">
    <property type="component" value="Chromosome 13"/>
</dbReference>
<dbReference type="PaxDb" id="35128-Thaps9303"/>
<organism evidence="2 3">
    <name type="scientific">Thalassiosira pseudonana</name>
    <name type="common">Marine diatom</name>
    <name type="synonym">Cyclotella nana</name>
    <dbReference type="NCBI Taxonomy" id="35128"/>
    <lineage>
        <taxon>Eukaryota</taxon>
        <taxon>Sar</taxon>
        <taxon>Stramenopiles</taxon>
        <taxon>Ochrophyta</taxon>
        <taxon>Bacillariophyta</taxon>
        <taxon>Coscinodiscophyceae</taxon>
        <taxon>Thalassiosirophycidae</taxon>
        <taxon>Thalassiosirales</taxon>
        <taxon>Thalassiosiraceae</taxon>
        <taxon>Thalassiosira</taxon>
    </lineage>
</organism>
<dbReference type="AlphaFoldDB" id="B8CAY0"/>